<evidence type="ECO:0000313" key="3">
    <source>
        <dbReference type="EMBL" id="MEU8137219.1"/>
    </source>
</evidence>
<dbReference type="Gene3D" id="3.30.565.10">
    <property type="entry name" value="Histidine kinase-like ATPase, C-terminal domain"/>
    <property type="match status" value="1"/>
</dbReference>
<accession>A0ABV3DN86</accession>
<dbReference type="PANTHER" id="PTHR35526:SF3">
    <property type="entry name" value="ANTI-SIGMA-F FACTOR RSBW"/>
    <property type="match status" value="1"/>
</dbReference>
<keyword evidence="1" id="KW-0723">Serine/threonine-protein kinase</keyword>
<comment type="caution">
    <text evidence="3">The sequence shown here is derived from an EMBL/GenBank/DDBJ whole genome shotgun (WGS) entry which is preliminary data.</text>
</comment>
<dbReference type="SUPFAM" id="SSF55874">
    <property type="entry name" value="ATPase domain of HSP90 chaperone/DNA topoisomerase II/histidine kinase"/>
    <property type="match status" value="1"/>
</dbReference>
<proteinExistence type="predicted"/>
<dbReference type="EMBL" id="JBEZFP010000082">
    <property type="protein sequence ID" value="MEU8137219.1"/>
    <property type="molecule type" value="Genomic_DNA"/>
</dbReference>
<keyword evidence="3" id="KW-0547">Nucleotide-binding</keyword>
<dbReference type="Proteomes" id="UP001551482">
    <property type="component" value="Unassembled WGS sequence"/>
</dbReference>
<keyword evidence="3" id="KW-0067">ATP-binding</keyword>
<dbReference type="GO" id="GO:0005524">
    <property type="term" value="F:ATP binding"/>
    <property type="evidence" value="ECO:0007669"/>
    <property type="project" value="UniProtKB-KW"/>
</dbReference>
<dbReference type="Pfam" id="PF13581">
    <property type="entry name" value="HATPase_c_2"/>
    <property type="match status" value="1"/>
</dbReference>
<keyword evidence="4" id="KW-1185">Reference proteome</keyword>
<feature type="domain" description="Histidine kinase/HSP90-like ATPase" evidence="2">
    <location>
        <begin position="25"/>
        <end position="144"/>
    </location>
</feature>
<sequence length="149" mass="15747">MSTGQVHSVPSDHHFLTPLAAVTCPVAPELVRHLRNFVRDCTLGLDASADTADTARLLTSELVSNAVRHVAPGSPLHLEVLRDEACRLLLVTVEDGDRTLPAFPPTSSPSSCHAAESGRGLPLVSLLAEESGVAPSPTGKRVWFALKLA</sequence>
<organism evidence="3 4">
    <name type="scientific">Streptodolium elevatio</name>
    <dbReference type="NCBI Taxonomy" id="3157996"/>
    <lineage>
        <taxon>Bacteria</taxon>
        <taxon>Bacillati</taxon>
        <taxon>Actinomycetota</taxon>
        <taxon>Actinomycetes</taxon>
        <taxon>Kitasatosporales</taxon>
        <taxon>Streptomycetaceae</taxon>
        <taxon>Streptodolium</taxon>
    </lineage>
</organism>
<dbReference type="InterPro" id="IPR036890">
    <property type="entry name" value="HATPase_C_sf"/>
</dbReference>
<dbReference type="RefSeq" id="WP_358358797.1">
    <property type="nucleotide sequence ID" value="NZ_JBEZFP010000082.1"/>
</dbReference>
<reference evidence="3 4" key="1">
    <citation type="submission" date="2024-06" db="EMBL/GenBank/DDBJ databases">
        <title>The Natural Products Discovery Center: Release of the First 8490 Sequenced Strains for Exploring Actinobacteria Biosynthetic Diversity.</title>
        <authorList>
            <person name="Kalkreuter E."/>
            <person name="Kautsar S.A."/>
            <person name="Yang D."/>
            <person name="Bader C.D."/>
            <person name="Teijaro C.N."/>
            <person name="Fluegel L."/>
            <person name="Davis C.M."/>
            <person name="Simpson J.R."/>
            <person name="Lauterbach L."/>
            <person name="Steele A.D."/>
            <person name="Gui C."/>
            <person name="Meng S."/>
            <person name="Li G."/>
            <person name="Viehrig K."/>
            <person name="Ye F."/>
            <person name="Su P."/>
            <person name="Kiefer A.F."/>
            <person name="Nichols A."/>
            <person name="Cepeda A.J."/>
            <person name="Yan W."/>
            <person name="Fan B."/>
            <person name="Jiang Y."/>
            <person name="Adhikari A."/>
            <person name="Zheng C.-J."/>
            <person name="Schuster L."/>
            <person name="Cowan T.M."/>
            <person name="Smanski M.J."/>
            <person name="Chevrette M.G."/>
            <person name="De Carvalho L.P.S."/>
            <person name="Shen B."/>
        </authorList>
    </citation>
    <scope>NUCLEOTIDE SEQUENCE [LARGE SCALE GENOMIC DNA]</scope>
    <source>
        <strain evidence="3 4">NPDC048946</strain>
    </source>
</reference>
<dbReference type="PANTHER" id="PTHR35526">
    <property type="entry name" value="ANTI-SIGMA-F FACTOR RSBW-RELATED"/>
    <property type="match status" value="1"/>
</dbReference>
<dbReference type="CDD" id="cd16936">
    <property type="entry name" value="HATPase_RsbW-like"/>
    <property type="match status" value="1"/>
</dbReference>
<keyword evidence="1" id="KW-0418">Kinase</keyword>
<gene>
    <name evidence="3" type="ORF">AB0C36_27340</name>
</gene>
<protein>
    <submittedName>
        <fullName evidence="3">ATP-binding protein</fullName>
    </submittedName>
</protein>
<dbReference type="InterPro" id="IPR003594">
    <property type="entry name" value="HATPase_dom"/>
</dbReference>
<keyword evidence="1" id="KW-0808">Transferase</keyword>
<evidence type="ECO:0000256" key="1">
    <source>
        <dbReference type="ARBA" id="ARBA00022527"/>
    </source>
</evidence>
<evidence type="ECO:0000259" key="2">
    <source>
        <dbReference type="Pfam" id="PF13581"/>
    </source>
</evidence>
<evidence type="ECO:0000313" key="4">
    <source>
        <dbReference type="Proteomes" id="UP001551482"/>
    </source>
</evidence>
<name>A0ABV3DN86_9ACTN</name>
<dbReference type="InterPro" id="IPR050267">
    <property type="entry name" value="Anti-sigma-factor_SerPK"/>
</dbReference>